<reference evidence="5 6" key="1">
    <citation type="submission" date="2020-05" db="EMBL/GenBank/DDBJ databases">
        <title>Actinomadura verrucosospora NRRL-B18236 (PFL_A860) Genome sequencing and assembly.</title>
        <authorList>
            <person name="Samborskyy M."/>
        </authorList>
    </citation>
    <scope>NUCLEOTIDE SEQUENCE [LARGE SCALE GENOMIC DNA]</scope>
    <source>
        <strain evidence="5 6">NRRL:B18236</strain>
    </source>
</reference>
<dbReference type="Proteomes" id="UP000501240">
    <property type="component" value="Chromosome"/>
</dbReference>
<dbReference type="CDD" id="cd05324">
    <property type="entry name" value="carb_red_PTCR-like_SDR_c"/>
    <property type="match status" value="1"/>
</dbReference>
<comment type="similarity">
    <text evidence="1 4">Belongs to the short-chain dehydrogenases/reductases (SDR) family.</text>
</comment>
<proteinExistence type="inferred from homology"/>
<dbReference type="InterPro" id="IPR045313">
    <property type="entry name" value="CBR1-like"/>
</dbReference>
<dbReference type="InterPro" id="IPR036291">
    <property type="entry name" value="NAD(P)-bd_dom_sf"/>
</dbReference>
<name>A0A7D3VRX4_ACTVE</name>
<accession>A0A7D3VRX4</accession>
<evidence type="ECO:0000256" key="4">
    <source>
        <dbReference type="RuleBase" id="RU000363"/>
    </source>
</evidence>
<dbReference type="InterPro" id="IPR002347">
    <property type="entry name" value="SDR_fam"/>
</dbReference>
<dbReference type="Gene3D" id="3.40.50.720">
    <property type="entry name" value="NAD(P)-binding Rossmann-like Domain"/>
    <property type="match status" value="1"/>
</dbReference>
<keyword evidence="3" id="KW-0560">Oxidoreductase</keyword>
<evidence type="ECO:0000313" key="5">
    <source>
        <dbReference type="EMBL" id="QKG19254.1"/>
    </source>
</evidence>
<dbReference type="PANTHER" id="PTHR43490:SF99">
    <property type="entry name" value="SHORT-CHAIN DEHYDROGENASE_REDUCTASE"/>
    <property type="match status" value="1"/>
</dbReference>
<gene>
    <name evidence="5" type="ORF">ACTIVE_0890</name>
</gene>
<dbReference type="PROSITE" id="PS00061">
    <property type="entry name" value="ADH_SHORT"/>
    <property type="match status" value="1"/>
</dbReference>
<evidence type="ECO:0000256" key="2">
    <source>
        <dbReference type="ARBA" id="ARBA00022857"/>
    </source>
</evidence>
<dbReference type="RefSeq" id="WP_173093091.1">
    <property type="nucleotide sequence ID" value="NZ_CP053892.1"/>
</dbReference>
<dbReference type="PRINTS" id="PR00080">
    <property type="entry name" value="SDRFAMILY"/>
</dbReference>
<evidence type="ECO:0000256" key="3">
    <source>
        <dbReference type="ARBA" id="ARBA00023002"/>
    </source>
</evidence>
<dbReference type="SUPFAM" id="SSF51735">
    <property type="entry name" value="NAD(P)-binding Rossmann-fold domains"/>
    <property type="match status" value="1"/>
</dbReference>
<dbReference type="Pfam" id="PF00106">
    <property type="entry name" value="adh_short"/>
    <property type="match status" value="1"/>
</dbReference>
<dbReference type="AlphaFoldDB" id="A0A7D3VRX4"/>
<evidence type="ECO:0000256" key="1">
    <source>
        <dbReference type="ARBA" id="ARBA00006484"/>
    </source>
</evidence>
<dbReference type="EMBL" id="CP053892">
    <property type="protein sequence ID" value="QKG19254.1"/>
    <property type="molecule type" value="Genomic_DNA"/>
</dbReference>
<dbReference type="PANTHER" id="PTHR43490">
    <property type="entry name" value="(+)-NEOMENTHOL DEHYDROGENASE"/>
    <property type="match status" value="1"/>
</dbReference>
<dbReference type="GO" id="GO:0016616">
    <property type="term" value="F:oxidoreductase activity, acting on the CH-OH group of donors, NAD or NADP as acceptor"/>
    <property type="evidence" value="ECO:0007669"/>
    <property type="project" value="InterPro"/>
</dbReference>
<dbReference type="PRINTS" id="PR00081">
    <property type="entry name" value="GDHRDH"/>
</dbReference>
<keyword evidence="6" id="KW-1185">Reference proteome</keyword>
<evidence type="ECO:0000313" key="6">
    <source>
        <dbReference type="Proteomes" id="UP000501240"/>
    </source>
</evidence>
<keyword evidence="2" id="KW-0521">NADP</keyword>
<organism evidence="5 6">
    <name type="scientific">Actinomadura verrucosospora</name>
    <dbReference type="NCBI Taxonomy" id="46165"/>
    <lineage>
        <taxon>Bacteria</taxon>
        <taxon>Bacillati</taxon>
        <taxon>Actinomycetota</taxon>
        <taxon>Actinomycetes</taxon>
        <taxon>Streptosporangiales</taxon>
        <taxon>Thermomonosporaceae</taxon>
        <taxon>Actinomadura</taxon>
    </lineage>
</organism>
<dbReference type="InterPro" id="IPR020904">
    <property type="entry name" value="Sc_DH/Rdtase_CS"/>
</dbReference>
<protein>
    <submittedName>
        <fullName evidence="5">Short-chain dehydrogenase/reductase SDR</fullName>
    </submittedName>
</protein>
<sequence>MTTQSTDGKVALVTGANKGIGHAIAEGLAARGMTVLLAARNPELGEKAAAAMRDAGHDVRFVRLDVTDDASVRDAAGAVAAAPGRLDVLVNNAGISGGPRDLPSEADLDRVRRLFDTNLFGVMRVTNALLPLLRRSPAGRIVNVSSGTGSLAHMTDPDHYFWNLGAAAAYPVSKTALNMLTVQYAKQLRDTGVLVNAVAPGACATDFALEHIRAGRTITRTAEEGAAIAIRMATLPDGGPTGGFFDDDGPVPW</sequence>